<feature type="transmembrane region" description="Helical" evidence="1">
    <location>
        <begin position="20"/>
        <end position="39"/>
    </location>
</feature>
<reference evidence="2" key="2">
    <citation type="journal article" date="2015" name="Data Brief">
        <title>Shoot transcriptome of the giant reed, Arundo donax.</title>
        <authorList>
            <person name="Barrero R.A."/>
            <person name="Guerrero F.D."/>
            <person name="Moolhuijzen P."/>
            <person name="Goolsby J.A."/>
            <person name="Tidwell J."/>
            <person name="Bellgard S.E."/>
            <person name="Bellgard M.I."/>
        </authorList>
    </citation>
    <scope>NUCLEOTIDE SEQUENCE</scope>
    <source>
        <tissue evidence="2">Shoot tissue taken approximately 20 cm above the soil surface</tissue>
    </source>
</reference>
<evidence type="ECO:0000313" key="2">
    <source>
        <dbReference type="EMBL" id="JAE39746.1"/>
    </source>
</evidence>
<dbReference type="AlphaFoldDB" id="A0A0A9HXY1"/>
<accession>A0A0A9HXY1</accession>
<name>A0A0A9HXY1_ARUDO</name>
<organism evidence="2">
    <name type="scientific">Arundo donax</name>
    <name type="common">Giant reed</name>
    <name type="synonym">Donax arundinaceus</name>
    <dbReference type="NCBI Taxonomy" id="35708"/>
    <lineage>
        <taxon>Eukaryota</taxon>
        <taxon>Viridiplantae</taxon>
        <taxon>Streptophyta</taxon>
        <taxon>Embryophyta</taxon>
        <taxon>Tracheophyta</taxon>
        <taxon>Spermatophyta</taxon>
        <taxon>Magnoliopsida</taxon>
        <taxon>Liliopsida</taxon>
        <taxon>Poales</taxon>
        <taxon>Poaceae</taxon>
        <taxon>PACMAD clade</taxon>
        <taxon>Arundinoideae</taxon>
        <taxon>Arundineae</taxon>
        <taxon>Arundo</taxon>
    </lineage>
</organism>
<keyword evidence="1" id="KW-0472">Membrane</keyword>
<reference evidence="2" key="1">
    <citation type="submission" date="2014-09" db="EMBL/GenBank/DDBJ databases">
        <authorList>
            <person name="Magalhaes I.L.F."/>
            <person name="Oliveira U."/>
            <person name="Santos F.R."/>
            <person name="Vidigal T.H.D.A."/>
            <person name="Brescovit A.D."/>
            <person name="Santos A.J."/>
        </authorList>
    </citation>
    <scope>NUCLEOTIDE SEQUENCE</scope>
    <source>
        <tissue evidence="2">Shoot tissue taken approximately 20 cm above the soil surface</tissue>
    </source>
</reference>
<dbReference type="EMBL" id="GBRH01158150">
    <property type="protein sequence ID" value="JAE39746.1"/>
    <property type="molecule type" value="Transcribed_RNA"/>
</dbReference>
<protein>
    <submittedName>
        <fullName evidence="2">Uncharacterized protein</fullName>
    </submittedName>
</protein>
<keyword evidence="1" id="KW-1133">Transmembrane helix</keyword>
<keyword evidence="1" id="KW-0812">Transmembrane</keyword>
<proteinExistence type="predicted"/>
<evidence type="ECO:0000256" key="1">
    <source>
        <dbReference type="SAM" id="Phobius"/>
    </source>
</evidence>
<sequence>MKENHTMLELLQLLVHLPVHFSPRLLCISFIFLIMVKYYSSQSAFICQQERLC</sequence>